<proteinExistence type="predicted"/>
<organism evidence="1 2">
    <name type="scientific">candidate division KD3-62 bacterium DG_56</name>
    <dbReference type="NCBI Taxonomy" id="1704032"/>
    <lineage>
        <taxon>Bacteria</taxon>
        <taxon>candidate division KD3-62</taxon>
    </lineage>
</organism>
<sequence length="64" mass="7520">MACPHFRQIDNECGLLDNIPALPDEDEVQPEPERILRKHCLGTKGEWRDCPIFRRRVLESKLAY</sequence>
<reference evidence="1 2" key="1">
    <citation type="journal article" date="2015" name="Microbiome">
        <title>Genomic resolution of linkages in carbon, nitrogen, and sulfur cycling among widespread estuary sediment bacteria.</title>
        <authorList>
            <person name="Baker B.J."/>
            <person name="Lazar C.S."/>
            <person name="Teske A.P."/>
            <person name="Dick G.J."/>
        </authorList>
    </citation>
    <scope>NUCLEOTIDE SEQUENCE [LARGE SCALE GENOMIC DNA]</scope>
    <source>
        <strain evidence="1">DG_56</strain>
    </source>
</reference>
<evidence type="ECO:0000313" key="2">
    <source>
        <dbReference type="Proteomes" id="UP000052020"/>
    </source>
</evidence>
<gene>
    <name evidence="1" type="ORF">AMK68_04040</name>
</gene>
<comment type="caution">
    <text evidence="1">The sequence shown here is derived from an EMBL/GenBank/DDBJ whole genome shotgun (WGS) entry which is preliminary data.</text>
</comment>
<dbReference type="EMBL" id="LIZY01000088">
    <property type="protein sequence ID" value="KPJ63306.1"/>
    <property type="molecule type" value="Genomic_DNA"/>
</dbReference>
<protein>
    <submittedName>
        <fullName evidence="1">Uncharacterized protein</fullName>
    </submittedName>
</protein>
<accession>A0A0S7XLL5</accession>
<name>A0A0S7XLL5_9BACT</name>
<dbReference type="AlphaFoldDB" id="A0A0S7XLL5"/>
<dbReference type="Proteomes" id="UP000052020">
    <property type="component" value="Unassembled WGS sequence"/>
</dbReference>
<evidence type="ECO:0000313" key="1">
    <source>
        <dbReference type="EMBL" id="KPJ63306.1"/>
    </source>
</evidence>